<sequence>MEVGLHRPAMEAASFFFNYNTGLYRPAMEAVLPSSNSPPGSAWQSLLADRMGSTFGVTGKHEEKGFDGKDDEYVEKKVYEWKTALTEAANISGSMGLL</sequence>
<dbReference type="AlphaFoldDB" id="A0AAN9E5U9"/>
<evidence type="ECO:0000313" key="2">
    <source>
        <dbReference type="Proteomes" id="UP001372338"/>
    </source>
</evidence>
<dbReference type="Proteomes" id="UP001372338">
    <property type="component" value="Unassembled WGS sequence"/>
</dbReference>
<name>A0AAN9E5U9_CROPI</name>
<proteinExistence type="predicted"/>
<dbReference type="EMBL" id="JAYWIO010000008">
    <property type="protein sequence ID" value="KAK7245423.1"/>
    <property type="molecule type" value="Genomic_DNA"/>
</dbReference>
<gene>
    <name evidence="1" type="ORF">RIF29_40269</name>
</gene>
<organism evidence="1 2">
    <name type="scientific">Crotalaria pallida</name>
    <name type="common">Smooth rattlebox</name>
    <name type="synonym">Crotalaria striata</name>
    <dbReference type="NCBI Taxonomy" id="3830"/>
    <lineage>
        <taxon>Eukaryota</taxon>
        <taxon>Viridiplantae</taxon>
        <taxon>Streptophyta</taxon>
        <taxon>Embryophyta</taxon>
        <taxon>Tracheophyta</taxon>
        <taxon>Spermatophyta</taxon>
        <taxon>Magnoliopsida</taxon>
        <taxon>eudicotyledons</taxon>
        <taxon>Gunneridae</taxon>
        <taxon>Pentapetalae</taxon>
        <taxon>rosids</taxon>
        <taxon>fabids</taxon>
        <taxon>Fabales</taxon>
        <taxon>Fabaceae</taxon>
        <taxon>Papilionoideae</taxon>
        <taxon>50 kb inversion clade</taxon>
        <taxon>genistoids sensu lato</taxon>
        <taxon>core genistoids</taxon>
        <taxon>Crotalarieae</taxon>
        <taxon>Crotalaria</taxon>
    </lineage>
</organism>
<protein>
    <submittedName>
        <fullName evidence="1">Uncharacterized protein</fullName>
    </submittedName>
</protein>
<comment type="caution">
    <text evidence="1">The sequence shown here is derived from an EMBL/GenBank/DDBJ whole genome shotgun (WGS) entry which is preliminary data.</text>
</comment>
<reference evidence="1 2" key="1">
    <citation type="submission" date="2024-01" db="EMBL/GenBank/DDBJ databases">
        <title>The genomes of 5 underutilized Papilionoideae crops provide insights into root nodulation and disease resistanc.</title>
        <authorList>
            <person name="Yuan L."/>
        </authorList>
    </citation>
    <scope>NUCLEOTIDE SEQUENCE [LARGE SCALE GENOMIC DNA]</scope>
    <source>
        <strain evidence="1">ZHUSHIDOU_FW_LH</strain>
        <tissue evidence="1">Leaf</tissue>
    </source>
</reference>
<accession>A0AAN9E5U9</accession>
<evidence type="ECO:0000313" key="1">
    <source>
        <dbReference type="EMBL" id="KAK7245423.1"/>
    </source>
</evidence>
<keyword evidence="2" id="KW-1185">Reference proteome</keyword>